<dbReference type="Pfam" id="PF07788">
    <property type="entry name" value="PDDEXK_10"/>
    <property type="match status" value="1"/>
</dbReference>
<proteinExistence type="predicted"/>
<gene>
    <name evidence="2" type="ordered locus">Calag_0184</name>
</gene>
<dbReference type="Gene3D" id="1.10.287.1490">
    <property type="match status" value="1"/>
</dbReference>
<organism evidence="2 3">
    <name type="scientific">Caldisphaera lagunensis (strain DSM 15908 / JCM 11604 / ANMR 0165 / IC-154)</name>
    <dbReference type="NCBI Taxonomy" id="1056495"/>
    <lineage>
        <taxon>Archaea</taxon>
        <taxon>Thermoproteota</taxon>
        <taxon>Thermoprotei</taxon>
        <taxon>Acidilobales</taxon>
        <taxon>Caldisphaeraceae</taxon>
        <taxon>Caldisphaera</taxon>
    </lineage>
</organism>
<dbReference type="InterPro" id="IPR012431">
    <property type="entry name" value="PDDEXK_10"/>
</dbReference>
<dbReference type="GeneID" id="14211444"/>
<dbReference type="InterPro" id="IPR024271">
    <property type="entry name" value="DUF3782"/>
</dbReference>
<dbReference type="PANTHER" id="PTHR34314:SF6">
    <property type="entry name" value="DUF3782 DOMAIN-CONTAINING PROTEIN"/>
    <property type="match status" value="1"/>
</dbReference>
<evidence type="ECO:0000313" key="3">
    <source>
        <dbReference type="Proteomes" id="UP000010469"/>
    </source>
</evidence>
<dbReference type="EMBL" id="CP003378">
    <property type="protein sequence ID" value="AFZ69968.1"/>
    <property type="molecule type" value="Genomic_DNA"/>
</dbReference>
<dbReference type="Proteomes" id="UP000010469">
    <property type="component" value="Chromosome"/>
</dbReference>
<protein>
    <recommendedName>
        <fullName evidence="4">DUF3782 domain-containing protein</fullName>
    </recommendedName>
</protein>
<dbReference type="AlphaFoldDB" id="L0A7W8"/>
<keyword evidence="3" id="KW-1185">Reference proteome</keyword>
<dbReference type="HOGENOM" id="CLU_064028_2_1_2"/>
<dbReference type="Pfam" id="PF12644">
    <property type="entry name" value="DUF3782"/>
    <property type="match status" value="1"/>
</dbReference>
<dbReference type="RefSeq" id="WP_015231866.1">
    <property type="nucleotide sequence ID" value="NC_019791.1"/>
</dbReference>
<evidence type="ECO:0000256" key="1">
    <source>
        <dbReference type="SAM" id="Coils"/>
    </source>
</evidence>
<evidence type="ECO:0000313" key="2">
    <source>
        <dbReference type="EMBL" id="AFZ69968.1"/>
    </source>
</evidence>
<dbReference type="PANTHER" id="PTHR34314">
    <property type="entry name" value="CRENARCHAEAL PROTEIN, PUTATIVE-RELATED"/>
    <property type="match status" value="1"/>
</dbReference>
<feature type="coiled-coil region" evidence="1">
    <location>
        <begin position="33"/>
        <end position="116"/>
    </location>
</feature>
<accession>L0A7W8</accession>
<keyword evidence="1" id="KW-0175">Coiled coil</keyword>
<evidence type="ECO:0008006" key="4">
    <source>
        <dbReference type="Google" id="ProtNLM"/>
    </source>
</evidence>
<reference evidence="3" key="1">
    <citation type="submission" date="2012-03" db="EMBL/GenBank/DDBJ databases">
        <title>Complete genome of Caldisphaera lagunensis DSM 15908.</title>
        <authorList>
            <person name="Lucas S."/>
            <person name="Copeland A."/>
            <person name="Lapidus A."/>
            <person name="Glavina del Rio T."/>
            <person name="Dalin E."/>
            <person name="Tice H."/>
            <person name="Bruce D."/>
            <person name="Goodwin L."/>
            <person name="Pitluck S."/>
            <person name="Peters L."/>
            <person name="Mikhailova N."/>
            <person name="Teshima H."/>
            <person name="Kyrpides N."/>
            <person name="Mavromatis K."/>
            <person name="Ivanova N."/>
            <person name="Brettin T."/>
            <person name="Detter J.C."/>
            <person name="Han C."/>
            <person name="Larimer F."/>
            <person name="Land M."/>
            <person name="Hauser L."/>
            <person name="Markowitz V."/>
            <person name="Cheng J.-F."/>
            <person name="Hugenholtz P."/>
            <person name="Woyke T."/>
            <person name="Wu D."/>
            <person name="Spring S."/>
            <person name="Schroeder M."/>
            <person name="Brambilla E."/>
            <person name="Klenk H.-P."/>
            <person name="Eisen J.A."/>
        </authorList>
    </citation>
    <scope>NUCLEOTIDE SEQUENCE [LARGE SCALE GENOMIC DNA]</scope>
    <source>
        <strain evidence="3">DSM 15908 / JCM 11604 / IC-154</strain>
    </source>
</reference>
<dbReference type="KEGG" id="clg:Calag_0184"/>
<sequence>MANESKIDLKKEIIRLLKEDENFRYEVVGLIGIEEMIKRLEKNTEEIVSLRAETNKLRQDVNLLIEEMNKLREETNSLRAETNKLRQDVNLLIEEMNKLREETNSLRAETNKLRQEMMRGFESMDIRLTALGARWGVYTEDTVKNLLKGVLEKELNYKIEKWVYNDSQGVVYGYPSIIEIDMAIIGDKILLIEFSSHIKRSDPFTFKKKAELFEKTTGKKASRLIIATPYIDQDAENACQILGIEVYSKF</sequence>
<name>L0A7W8_CALLD</name>
<dbReference type="eggNOG" id="arCOG01423">
    <property type="taxonomic scope" value="Archaea"/>
</dbReference>
<dbReference type="InParanoid" id="L0A7W8"/>
<dbReference type="OrthoDB" id="28088at2157"/>